<feature type="transmembrane region" description="Helical" evidence="2">
    <location>
        <begin position="67"/>
        <end position="91"/>
    </location>
</feature>
<dbReference type="WBParaSite" id="SSTP_0000298100.1">
    <property type="protein sequence ID" value="SSTP_0000298100.1"/>
    <property type="gene ID" value="SSTP_0000298100"/>
</dbReference>
<proteinExistence type="predicted"/>
<dbReference type="AlphaFoldDB" id="A0A0K0E0G8"/>
<keyword evidence="2" id="KW-0812">Transmembrane</keyword>
<dbReference type="PROSITE" id="PS00022">
    <property type="entry name" value="EGF_1"/>
    <property type="match status" value="1"/>
</dbReference>
<dbReference type="InterPro" id="IPR000742">
    <property type="entry name" value="EGF"/>
</dbReference>
<dbReference type="Gene3D" id="2.10.25.10">
    <property type="entry name" value="Laminin"/>
    <property type="match status" value="1"/>
</dbReference>
<organism evidence="5">
    <name type="scientific">Strongyloides stercoralis</name>
    <name type="common">Threadworm</name>
    <dbReference type="NCBI Taxonomy" id="6248"/>
    <lineage>
        <taxon>Eukaryota</taxon>
        <taxon>Metazoa</taxon>
        <taxon>Ecdysozoa</taxon>
        <taxon>Nematoda</taxon>
        <taxon>Chromadorea</taxon>
        <taxon>Rhabditida</taxon>
        <taxon>Tylenchina</taxon>
        <taxon>Panagrolaimomorpha</taxon>
        <taxon>Strongyloidoidea</taxon>
        <taxon>Strongyloididae</taxon>
        <taxon>Strongyloides</taxon>
    </lineage>
</organism>
<reference evidence="5" key="1">
    <citation type="submission" date="2015-08" db="UniProtKB">
        <authorList>
            <consortium name="WormBaseParasite"/>
        </authorList>
    </citation>
    <scope>IDENTIFICATION</scope>
</reference>
<keyword evidence="1" id="KW-0245">EGF-like domain</keyword>
<dbReference type="WBParaSite" id="TCONS_00000241.p1">
    <property type="protein sequence ID" value="TCONS_00000241.p1"/>
    <property type="gene ID" value="XLOC_000259"/>
</dbReference>
<feature type="domain" description="EGF-like" evidence="3">
    <location>
        <begin position="5"/>
        <end position="44"/>
    </location>
</feature>
<comment type="caution">
    <text evidence="1">Lacks conserved residue(s) required for the propagation of feature annotation.</text>
</comment>
<dbReference type="PROSITE" id="PS50026">
    <property type="entry name" value="EGF_3"/>
    <property type="match status" value="1"/>
</dbReference>
<keyword evidence="2" id="KW-0472">Membrane</keyword>
<evidence type="ECO:0000313" key="5">
    <source>
        <dbReference type="WBParaSite" id="SSTP_0000298100.1"/>
    </source>
</evidence>
<evidence type="ECO:0000259" key="3">
    <source>
        <dbReference type="PROSITE" id="PS50026"/>
    </source>
</evidence>
<evidence type="ECO:0000313" key="4">
    <source>
        <dbReference type="Proteomes" id="UP000035681"/>
    </source>
</evidence>
<keyword evidence="2" id="KW-1133">Transmembrane helix</keyword>
<dbReference type="Proteomes" id="UP000035681">
    <property type="component" value="Unplaced"/>
</dbReference>
<keyword evidence="1" id="KW-1015">Disulfide bond</keyword>
<dbReference type="SUPFAM" id="SSF57196">
    <property type="entry name" value="EGF/Laminin"/>
    <property type="match status" value="1"/>
</dbReference>
<sequence length="160" mass="18513">MKVDKKNLCDYNPCLNEGVCQWPIVNESYFGCKCKPCYSGTFCERKDCISEEAIIIYNNEFPKIKTAFHICSVIFLWILVIISLITTLRFVSRIKKLKIKEREGSVIDCTSYVTQENSICSSLYDATHGETRKRIHTITDAINREQYFKGFPPLKHKAPK</sequence>
<evidence type="ECO:0000256" key="1">
    <source>
        <dbReference type="PROSITE-ProRule" id="PRU00076"/>
    </source>
</evidence>
<protein>
    <submittedName>
        <fullName evidence="5 6">EGF-like domain-containing protein</fullName>
    </submittedName>
</protein>
<evidence type="ECO:0000313" key="6">
    <source>
        <dbReference type="WBParaSite" id="TCONS_00000241.p1"/>
    </source>
</evidence>
<feature type="disulfide bond" evidence="1">
    <location>
        <begin position="34"/>
        <end position="43"/>
    </location>
</feature>
<keyword evidence="4" id="KW-1185">Reference proteome</keyword>
<evidence type="ECO:0000256" key="2">
    <source>
        <dbReference type="SAM" id="Phobius"/>
    </source>
</evidence>
<name>A0A0K0E0G8_STRER</name>
<accession>A0A0K0E0G8</accession>